<evidence type="ECO:0000259" key="7">
    <source>
        <dbReference type="Pfam" id="PF00441"/>
    </source>
</evidence>
<name>A0A2U3NQR1_9MYCO</name>
<proteinExistence type="inferred from homology"/>
<comment type="cofactor">
    <cofactor evidence="1 6">
        <name>FAD</name>
        <dbReference type="ChEBI" id="CHEBI:57692"/>
    </cofactor>
</comment>
<dbReference type="PANTHER" id="PTHR43292:SF4">
    <property type="entry name" value="ACYL-COA DEHYDROGENASE FADE34"/>
    <property type="match status" value="1"/>
</dbReference>
<evidence type="ECO:0000256" key="5">
    <source>
        <dbReference type="ARBA" id="ARBA00023002"/>
    </source>
</evidence>
<dbReference type="InterPro" id="IPR009075">
    <property type="entry name" value="AcylCo_DH/oxidase_C"/>
</dbReference>
<feature type="domain" description="Acyl-CoA dehydrogenase/oxidase C-terminal" evidence="7">
    <location>
        <begin position="279"/>
        <end position="376"/>
    </location>
</feature>
<dbReference type="Proteomes" id="UP000240988">
    <property type="component" value="Unassembled WGS sequence"/>
</dbReference>
<dbReference type="Gene3D" id="1.10.540.10">
    <property type="entry name" value="Acyl-CoA dehydrogenase/oxidase, N-terminal domain"/>
    <property type="match status" value="1"/>
</dbReference>
<dbReference type="EMBL" id="FUFA01000002">
    <property type="protein sequence ID" value="SPM33755.1"/>
    <property type="molecule type" value="Genomic_DNA"/>
</dbReference>
<keyword evidence="5 6" id="KW-0560">Oxidoreductase</keyword>
<evidence type="ECO:0000259" key="9">
    <source>
        <dbReference type="Pfam" id="PF02771"/>
    </source>
</evidence>
<comment type="similarity">
    <text evidence="2 6">Belongs to the acyl-CoA dehydrogenase family.</text>
</comment>
<dbReference type="Gene3D" id="1.20.140.10">
    <property type="entry name" value="Butyryl-CoA Dehydrogenase, subunit A, domain 3"/>
    <property type="match status" value="1"/>
</dbReference>
<evidence type="ECO:0000256" key="6">
    <source>
        <dbReference type="RuleBase" id="RU362125"/>
    </source>
</evidence>
<dbReference type="OrthoDB" id="3778631at2"/>
<dbReference type="SUPFAM" id="SSF56645">
    <property type="entry name" value="Acyl-CoA dehydrogenase NM domain-like"/>
    <property type="match status" value="1"/>
</dbReference>
<dbReference type="GO" id="GO:0050660">
    <property type="term" value="F:flavin adenine dinucleotide binding"/>
    <property type="evidence" value="ECO:0007669"/>
    <property type="project" value="InterPro"/>
</dbReference>
<dbReference type="InterPro" id="IPR037069">
    <property type="entry name" value="AcylCoA_DH/ox_N_sf"/>
</dbReference>
<reference evidence="10 11" key="1">
    <citation type="submission" date="2017-01" db="EMBL/GenBank/DDBJ databases">
        <authorList>
            <consortium name="Urmite Genomes"/>
        </authorList>
    </citation>
    <scope>NUCLEOTIDE SEQUENCE [LARGE SCALE GENOMIC DNA]</scope>
    <source>
        <strain evidence="10 11">AB57</strain>
    </source>
</reference>
<dbReference type="GO" id="GO:0005886">
    <property type="term" value="C:plasma membrane"/>
    <property type="evidence" value="ECO:0007669"/>
    <property type="project" value="TreeGrafter"/>
</dbReference>
<dbReference type="InterPro" id="IPR046373">
    <property type="entry name" value="Acyl-CoA_Oxase/DH_mid-dom_sf"/>
</dbReference>
<dbReference type="SUPFAM" id="SSF47203">
    <property type="entry name" value="Acyl-CoA dehydrogenase C-terminal domain-like"/>
    <property type="match status" value="1"/>
</dbReference>
<evidence type="ECO:0000313" key="11">
    <source>
        <dbReference type="Proteomes" id="UP000240988"/>
    </source>
</evidence>
<evidence type="ECO:0000313" key="10">
    <source>
        <dbReference type="EMBL" id="SPM33755.1"/>
    </source>
</evidence>
<dbReference type="RefSeq" id="WP_077087067.1">
    <property type="nucleotide sequence ID" value="NZ_LT721901.1"/>
</dbReference>
<dbReference type="InterPro" id="IPR036250">
    <property type="entry name" value="AcylCo_DH-like_C"/>
</dbReference>
<evidence type="ECO:0000256" key="4">
    <source>
        <dbReference type="ARBA" id="ARBA00022827"/>
    </source>
</evidence>
<keyword evidence="11" id="KW-1185">Reference proteome</keyword>
<dbReference type="InterPro" id="IPR009100">
    <property type="entry name" value="AcylCoA_DH/oxidase_NM_dom_sf"/>
</dbReference>
<evidence type="ECO:0000256" key="3">
    <source>
        <dbReference type="ARBA" id="ARBA00022630"/>
    </source>
</evidence>
<keyword evidence="4 6" id="KW-0274">FAD</keyword>
<sequence length="405" mass="43681">MNLDQFRRQVREWLSANLELKAGLPKPTDAEDRVLQAKIADGGYAGLPYPVEYGGRGLTPGHQEVFYEEAAPYRLPTGLGVSLGMIAPTLLDCASPGVLAEHLPKIFRGEEKWIQLLSEPGAGSDLAGSLTRADRDGDRWIINGSKVWSTDAAVADYGFCLARTDFDRPKHRGLSVFAMPLQAPGVSIQVIAKSDGCDTEFYQEYFSDVALPADALIGALNDGWSVAQRLLFHERNFSGGVGYSVGLRAKTKESVSVDDLIAAVCLRGTPLTEREEDLLAQAYSNAVVHNQLSKRVSSGYTTGTLSGPWGSLLKLSSGLKEHRRAEIAVELCGSAAITWDDGSENGPIGSSWLNAMVMSVAGGSNEMQRNTVGEKLLGLPREPVVDRDVSFRESLRRRAPAGEGS</sequence>
<dbReference type="Pfam" id="PF02770">
    <property type="entry name" value="Acyl-CoA_dh_M"/>
    <property type="match status" value="1"/>
</dbReference>
<evidence type="ECO:0000256" key="1">
    <source>
        <dbReference type="ARBA" id="ARBA00001974"/>
    </source>
</evidence>
<dbReference type="GO" id="GO:0016627">
    <property type="term" value="F:oxidoreductase activity, acting on the CH-CH group of donors"/>
    <property type="evidence" value="ECO:0007669"/>
    <property type="project" value="InterPro"/>
</dbReference>
<gene>
    <name evidence="10" type="ORF">MRAB57_1559</name>
</gene>
<keyword evidence="3 6" id="KW-0285">Flavoprotein</keyword>
<dbReference type="InterPro" id="IPR013786">
    <property type="entry name" value="AcylCoA_DH/ox_N"/>
</dbReference>
<evidence type="ECO:0000259" key="8">
    <source>
        <dbReference type="Pfam" id="PF02770"/>
    </source>
</evidence>
<dbReference type="Gene3D" id="2.40.110.10">
    <property type="entry name" value="Butyryl-CoA Dehydrogenase, subunit A, domain 2"/>
    <property type="match status" value="1"/>
</dbReference>
<dbReference type="STRING" id="1841860.GCA_900157375_01560"/>
<dbReference type="Pfam" id="PF02771">
    <property type="entry name" value="Acyl-CoA_dh_N"/>
    <property type="match status" value="1"/>
</dbReference>
<dbReference type="InterPro" id="IPR052161">
    <property type="entry name" value="Mycobact_Acyl-CoA_DH"/>
</dbReference>
<feature type="domain" description="Acyl-CoA dehydrogenase/oxidase N-terminal" evidence="9">
    <location>
        <begin position="4"/>
        <end position="110"/>
    </location>
</feature>
<protein>
    <submittedName>
        <fullName evidence="10">Acyl-CoA dehydrogenase related to the alkylation response protein AidB</fullName>
    </submittedName>
</protein>
<dbReference type="Pfam" id="PF00441">
    <property type="entry name" value="Acyl-CoA_dh_1"/>
    <property type="match status" value="1"/>
</dbReference>
<organism evidence="10 11">
    <name type="scientific">Mycobacterium rhizamassiliense</name>
    <dbReference type="NCBI Taxonomy" id="1841860"/>
    <lineage>
        <taxon>Bacteria</taxon>
        <taxon>Bacillati</taxon>
        <taxon>Actinomycetota</taxon>
        <taxon>Actinomycetes</taxon>
        <taxon>Mycobacteriales</taxon>
        <taxon>Mycobacteriaceae</taxon>
        <taxon>Mycobacterium</taxon>
    </lineage>
</organism>
<dbReference type="PANTHER" id="PTHR43292">
    <property type="entry name" value="ACYL-COA DEHYDROGENASE"/>
    <property type="match status" value="1"/>
</dbReference>
<dbReference type="AlphaFoldDB" id="A0A2U3NQR1"/>
<dbReference type="InterPro" id="IPR006091">
    <property type="entry name" value="Acyl-CoA_Oxase/DH_mid-dom"/>
</dbReference>
<accession>A0A2U3NQR1</accession>
<feature type="domain" description="Acyl-CoA oxidase/dehydrogenase middle" evidence="8">
    <location>
        <begin position="117"/>
        <end position="205"/>
    </location>
</feature>
<evidence type="ECO:0000256" key="2">
    <source>
        <dbReference type="ARBA" id="ARBA00009347"/>
    </source>
</evidence>